<keyword evidence="7 13" id="KW-0653">Protein transport</keyword>
<dbReference type="CDD" id="cd19961">
    <property type="entry name" value="EcYidC-like_peri"/>
    <property type="match status" value="1"/>
</dbReference>
<feature type="transmembrane region" description="Helical" evidence="13">
    <location>
        <begin position="571"/>
        <end position="589"/>
    </location>
</feature>
<feature type="transmembrane region" description="Helical" evidence="13">
    <location>
        <begin position="632"/>
        <end position="651"/>
    </location>
</feature>
<keyword evidence="10 13" id="KW-0143">Chaperone</keyword>
<evidence type="ECO:0000256" key="6">
    <source>
        <dbReference type="ARBA" id="ARBA00022692"/>
    </source>
</evidence>
<dbReference type="CDD" id="cd20070">
    <property type="entry name" value="5TM_YidC_Alb3"/>
    <property type="match status" value="1"/>
</dbReference>
<keyword evidence="8 13" id="KW-1133">Transmembrane helix</keyword>
<dbReference type="PANTHER" id="PTHR12428">
    <property type="entry name" value="OXA1"/>
    <property type="match status" value="1"/>
</dbReference>
<dbReference type="InterPro" id="IPR038221">
    <property type="entry name" value="YidC_periplasmic_sf"/>
</dbReference>
<evidence type="ECO:0000256" key="14">
    <source>
        <dbReference type="SAM" id="MobiDB-lite"/>
    </source>
</evidence>
<sequence length="701" mass="79437">MDKNTMLGLLLMGAIILGFMWLNQPDPRPDSKMPVEEVTTDQAQAMTDDLLASKADTLTPAEITMLAGAIRQYGEADSTGRYALNTPQMRLSTDGNTVNGYVTVDSTDININNLVHPELSSTALPSVKAMNQAIASVKSTLRNLSQYHGFARYLHGENKTLKLENDVISLDLSSKGGIISRAELKKYDSYRGGKVVVINGDDDIYSFVLNSADREFDTRDFYFTPVQENDSTVLMSLNLGNGASFGMRYTLAPESYVVKMEIVQQGMQSIIPSNVATMDFLWSQKMIRQEKGRIFEERNSAIYYKYAGGDVENLKETSNDDEEINERTKWIGYKNQFFSMAFIPKSHFNSANLTSRVLTKEHSEYLKELDAVTTLDYNAGNPVPAAFDILIAPNLYPLLSDLQSNLQPDENLNLTRLIPLGWALFRWINTWIIIPVFDILGHWFTNYGIIILLLTIFIKLIIFPFTYKSYMSQAKMRLLAPEIKEINDKYPGQENAMTRQQKTMALYSKAGANPMAGCLPMLLQMPVLIAMFTFFPSCIELRGESFLWAKDLSAPDAILSWTGNIPLVTEYFGNHLSLFCLLMTATNIIYTKITMASQPSSTAMPGMKWMMYLMPVMFLVFFNNYAAGLSYYYFLSLLITIVQTYIFRHVVNEEKMRAKMREAAKKPRKKSGFMARLEEAQRQQQAMLREQQKAKKGGNRR</sequence>
<evidence type="ECO:0000256" key="3">
    <source>
        <dbReference type="ARBA" id="ARBA00015325"/>
    </source>
</evidence>
<feature type="region of interest" description="Disordered" evidence="14">
    <location>
        <begin position="681"/>
        <end position="701"/>
    </location>
</feature>
<dbReference type="InterPro" id="IPR019998">
    <property type="entry name" value="Membr_insert_YidC"/>
</dbReference>
<dbReference type="Gene3D" id="2.70.98.90">
    <property type="match status" value="1"/>
</dbReference>
<evidence type="ECO:0000256" key="1">
    <source>
        <dbReference type="ARBA" id="ARBA00004429"/>
    </source>
</evidence>
<protein>
    <recommendedName>
        <fullName evidence="3 13">Membrane protein insertase YidC</fullName>
    </recommendedName>
    <alternativeName>
        <fullName evidence="12 13">Foldase YidC</fullName>
    </alternativeName>
    <alternativeName>
        <fullName evidence="11 13">Membrane integrase YidC</fullName>
    </alternativeName>
    <alternativeName>
        <fullName evidence="13">Membrane protein YidC</fullName>
    </alternativeName>
</protein>
<comment type="similarity">
    <text evidence="2 13">Belongs to the OXA1/ALB3/YidC family. Type 1 subfamily.</text>
</comment>
<dbReference type="NCBIfam" id="NF002356">
    <property type="entry name" value="PRK01318.2-3"/>
    <property type="match status" value="1"/>
</dbReference>
<feature type="domain" description="Membrane insertase YidC/Oxa/ALB C-terminal" evidence="15">
    <location>
        <begin position="447"/>
        <end position="648"/>
    </location>
</feature>
<comment type="subunit">
    <text evidence="13">Interacts with the Sec translocase complex via SecD. Specifically interacts with transmembrane segments of nascent integral membrane proteins during membrane integration.</text>
</comment>
<evidence type="ECO:0000256" key="5">
    <source>
        <dbReference type="ARBA" id="ARBA00022475"/>
    </source>
</evidence>
<evidence type="ECO:0000256" key="9">
    <source>
        <dbReference type="ARBA" id="ARBA00023136"/>
    </source>
</evidence>
<evidence type="ECO:0000256" key="10">
    <source>
        <dbReference type="ARBA" id="ARBA00023186"/>
    </source>
</evidence>
<feature type="domain" description="Membrane insertase YidC N-terminal" evidence="16">
    <location>
        <begin position="161"/>
        <end position="433"/>
    </location>
</feature>
<dbReference type="Pfam" id="PF14849">
    <property type="entry name" value="YidC_periplas"/>
    <property type="match status" value="1"/>
</dbReference>
<evidence type="ECO:0000313" key="17">
    <source>
        <dbReference type="EMBL" id="MEY8246459.1"/>
    </source>
</evidence>
<evidence type="ECO:0000259" key="16">
    <source>
        <dbReference type="Pfam" id="PF14849"/>
    </source>
</evidence>
<dbReference type="HAMAP" id="MF_01810">
    <property type="entry name" value="YidC_type1"/>
    <property type="match status" value="1"/>
</dbReference>
<name>A0ABV4D275_9BACT</name>
<proteinExistence type="inferred from homology"/>
<dbReference type="EMBL" id="JBCLPP010000049">
    <property type="protein sequence ID" value="MEY8246459.1"/>
    <property type="molecule type" value="Genomic_DNA"/>
</dbReference>
<evidence type="ECO:0000256" key="4">
    <source>
        <dbReference type="ARBA" id="ARBA00022448"/>
    </source>
</evidence>
<dbReference type="Pfam" id="PF02096">
    <property type="entry name" value="60KD_IMP"/>
    <property type="match status" value="1"/>
</dbReference>
<evidence type="ECO:0000256" key="7">
    <source>
        <dbReference type="ARBA" id="ARBA00022927"/>
    </source>
</evidence>
<feature type="transmembrane region" description="Helical" evidence="13">
    <location>
        <begin position="443"/>
        <end position="467"/>
    </location>
</feature>
<feature type="transmembrane region" description="Helical" evidence="13">
    <location>
        <begin position="512"/>
        <end position="535"/>
    </location>
</feature>
<keyword evidence="6 13" id="KW-0812">Transmembrane</keyword>
<evidence type="ECO:0000313" key="18">
    <source>
        <dbReference type="Proteomes" id="UP001565200"/>
    </source>
</evidence>
<accession>A0ABV4D275</accession>
<evidence type="ECO:0000256" key="2">
    <source>
        <dbReference type="ARBA" id="ARBA00010527"/>
    </source>
</evidence>
<gene>
    <name evidence="13 17" type="primary">yidC</name>
    <name evidence="17" type="ORF">AAK873_12650</name>
</gene>
<dbReference type="InterPro" id="IPR047196">
    <property type="entry name" value="YidC_ALB_C"/>
</dbReference>
<keyword evidence="4 13" id="KW-0813">Transport</keyword>
<evidence type="ECO:0000256" key="13">
    <source>
        <dbReference type="HAMAP-Rule" id="MF_01810"/>
    </source>
</evidence>
<reference evidence="17 18" key="1">
    <citation type="submission" date="2024-03" db="EMBL/GenBank/DDBJ databases">
        <title>Mouse gut bacterial collection (mGBC) of GemPharmatech.</title>
        <authorList>
            <person name="He Y."/>
            <person name="Dong L."/>
            <person name="Wu D."/>
            <person name="Gao X."/>
            <person name="Lin Z."/>
        </authorList>
    </citation>
    <scope>NUCLEOTIDE SEQUENCE [LARGE SCALE GENOMIC DNA]</scope>
    <source>
        <strain evidence="17 18">54-13</strain>
    </source>
</reference>
<comment type="function">
    <text evidence="13">Required for the insertion and/or proper folding and/or complex formation of integral membrane proteins into the membrane. Involved in integration of membrane proteins that insert both dependently and independently of the Sec translocase complex, as well as at least some lipoproteins. Aids folding of multispanning membrane proteins.</text>
</comment>
<organism evidence="17 18">
    <name type="scientific">Heminiphilus faecis</name>
    <dbReference type="NCBI Taxonomy" id="2601703"/>
    <lineage>
        <taxon>Bacteria</taxon>
        <taxon>Pseudomonadati</taxon>
        <taxon>Bacteroidota</taxon>
        <taxon>Bacteroidia</taxon>
        <taxon>Bacteroidales</taxon>
        <taxon>Muribaculaceae</taxon>
        <taxon>Heminiphilus</taxon>
    </lineage>
</organism>
<keyword evidence="5 13" id="KW-1003">Cell membrane</keyword>
<dbReference type="InterPro" id="IPR001708">
    <property type="entry name" value="YidC/ALB3/OXA1/COX18"/>
</dbReference>
<comment type="subcellular location">
    <subcellularLocation>
        <location evidence="1">Cell inner membrane</location>
        <topology evidence="1">Multi-pass membrane protein</topology>
    </subcellularLocation>
    <subcellularLocation>
        <location evidence="13">Cell membrane</location>
        <topology evidence="13">Multi-pass membrane protein</topology>
    </subcellularLocation>
</comment>
<comment type="caution">
    <text evidence="17">The sequence shown here is derived from an EMBL/GenBank/DDBJ whole genome shotgun (WGS) entry which is preliminary data.</text>
</comment>
<evidence type="ECO:0000256" key="8">
    <source>
        <dbReference type="ARBA" id="ARBA00022989"/>
    </source>
</evidence>
<dbReference type="Proteomes" id="UP001565200">
    <property type="component" value="Unassembled WGS sequence"/>
</dbReference>
<evidence type="ECO:0000256" key="11">
    <source>
        <dbReference type="ARBA" id="ARBA00033245"/>
    </source>
</evidence>
<evidence type="ECO:0000256" key="12">
    <source>
        <dbReference type="ARBA" id="ARBA00033342"/>
    </source>
</evidence>
<evidence type="ECO:0000259" key="15">
    <source>
        <dbReference type="Pfam" id="PF02096"/>
    </source>
</evidence>
<dbReference type="RefSeq" id="WP_369863895.1">
    <property type="nucleotide sequence ID" value="NZ_JBCLPP010000049.1"/>
</dbReference>
<keyword evidence="9 13" id="KW-0472">Membrane</keyword>
<dbReference type="PANTHER" id="PTHR12428:SF65">
    <property type="entry name" value="CYTOCHROME C OXIDASE ASSEMBLY PROTEIN COX18, MITOCHONDRIAL"/>
    <property type="match status" value="1"/>
</dbReference>
<keyword evidence="18" id="KW-1185">Reference proteome</keyword>
<feature type="transmembrane region" description="Helical" evidence="13">
    <location>
        <begin position="609"/>
        <end position="626"/>
    </location>
</feature>
<dbReference type="PRINTS" id="PR00701">
    <property type="entry name" value="60KDINNERMP"/>
</dbReference>
<feature type="transmembrane region" description="Helical" evidence="13">
    <location>
        <begin position="6"/>
        <end position="23"/>
    </location>
</feature>
<dbReference type="NCBIfam" id="TIGR03592">
    <property type="entry name" value="yidC_oxa1_cterm"/>
    <property type="match status" value="1"/>
</dbReference>
<dbReference type="InterPro" id="IPR028053">
    <property type="entry name" value="Membr_insert_YidC_N"/>
</dbReference>
<dbReference type="InterPro" id="IPR028055">
    <property type="entry name" value="YidC/Oxa/ALB_C"/>
</dbReference>